<dbReference type="GO" id="GO:0032259">
    <property type="term" value="P:methylation"/>
    <property type="evidence" value="ECO:0007669"/>
    <property type="project" value="UniProtKB-KW"/>
</dbReference>
<dbReference type="RefSeq" id="WP_044284539.1">
    <property type="nucleotide sequence ID" value="NZ_JFAD01000041.1"/>
</dbReference>
<protein>
    <recommendedName>
        <fullName evidence="1">site-specific DNA-methyltransferase (adenine-specific)</fullName>
        <ecNumber evidence="1">2.1.1.72</ecNumber>
    </recommendedName>
</protein>
<dbReference type="GO" id="GO:0009007">
    <property type="term" value="F:site-specific DNA-methyltransferase (adenine-specific) activity"/>
    <property type="evidence" value="ECO:0007669"/>
    <property type="project" value="UniProtKB-EC"/>
</dbReference>
<dbReference type="eggNOG" id="COG0286">
    <property type="taxonomic scope" value="Bacteria"/>
</dbReference>
<evidence type="ECO:0000256" key="3">
    <source>
        <dbReference type="ARBA" id="ARBA00022679"/>
    </source>
</evidence>
<keyword evidence="5" id="KW-0680">Restriction system</keyword>
<keyword evidence="2 8" id="KW-0489">Methyltransferase</keyword>
<dbReference type="Gene3D" id="3.40.50.150">
    <property type="entry name" value="Vaccinia Virus protein VP39"/>
    <property type="match status" value="1"/>
</dbReference>
<keyword evidence="3 8" id="KW-0808">Transferase</keyword>
<dbReference type="GO" id="GO:0003677">
    <property type="term" value="F:DNA binding"/>
    <property type="evidence" value="ECO:0007669"/>
    <property type="project" value="InterPro"/>
</dbReference>
<evidence type="ECO:0000256" key="5">
    <source>
        <dbReference type="ARBA" id="ARBA00022747"/>
    </source>
</evidence>
<dbReference type="EC" id="2.1.1.72" evidence="1"/>
<evidence type="ECO:0000259" key="7">
    <source>
        <dbReference type="Pfam" id="PF02384"/>
    </source>
</evidence>
<feature type="domain" description="DNA methylase adenine-specific" evidence="7">
    <location>
        <begin position="305"/>
        <end position="590"/>
    </location>
</feature>
<dbReference type="PANTHER" id="PTHR42933:SF1">
    <property type="entry name" value="SITE-SPECIFIC DNA-METHYLTRANSFERASE (ADENINE-SPECIFIC)"/>
    <property type="match status" value="1"/>
</dbReference>
<dbReference type="InterPro" id="IPR029063">
    <property type="entry name" value="SAM-dependent_MTases_sf"/>
</dbReference>
<dbReference type="STRING" id="1188239.MOVI_7230"/>
<evidence type="ECO:0000256" key="6">
    <source>
        <dbReference type="ARBA" id="ARBA00047942"/>
    </source>
</evidence>
<dbReference type="SUPFAM" id="SSF53335">
    <property type="entry name" value="S-adenosyl-L-methionine-dependent methyltransferases"/>
    <property type="match status" value="1"/>
</dbReference>
<dbReference type="InterPro" id="IPR051537">
    <property type="entry name" value="DNA_Adenine_Mtase"/>
</dbReference>
<organism evidence="8 9">
    <name type="scientific">Mesomycoplasma ovipneumoniae 14811</name>
    <dbReference type="NCBI Taxonomy" id="1188239"/>
    <lineage>
        <taxon>Bacteria</taxon>
        <taxon>Bacillati</taxon>
        <taxon>Mycoplasmatota</taxon>
        <taxon>Mycoplasmoidales</taxon>
        <taxon>Metamycoplasmataceae</taxon>
        <taxon>Mesomycoplasma</taxon>
    </lineage>
</organism>
<dbReference type="Pfam" id="PF02384">
    <property type="entry name" value="N6_Mtase"/>
    <property type="match status" value="1"/>
</dbReference>
<dbReference type="AlphaFoldDB" id="A0A014L5R7"/>
<dbReference type="EMBL" id="JFAD01000041">
    <property type="protein sequence ID" value="EXU60799.1"/>
    <property type="molecule type" value="Genomic_DNA"/>
</dbReference>
<dbReference type="Proteomes" id="UP000020977">
    <property type="component" value="Unassembled WGS sequence"/>
</dbReference>
<dbReference type="PRINTS" id="PR00507">
    <property type="entry name" value="N12N6MTFRASE"/>
</dbReference>
<dbReference type="PATRIC" id="fig|1188239.3.peg.1731"/>
<accession>A0A014L5R7</accession>
<dbReference type="InterPro" id="IPR003356">
    <property type="entry name" value="DNA_methylase_A-5"/>
</dbReference>
<comment type="catalytic activity">
    <reaction evidence="6">
        <text>a 2'-deoxyadenosine in DNA + S-adenosyl-L-methionine = an N(6)-methyl-2'-deoxyadenosine in DNA + S-adenosyl-L-homocysteine + H(+)</text>
        <dbReference type="Rhea" id="RHEA:15197"/>
        <dbReference type="Rhea" id="RHEA-COMP:12418"/>
        <dbReference type="Rhea" id="RHEA-COMP:12419"/>
        <dbReference type="ChEBI" id="CHEBI:15378"/>
        <dbReference type="ChEBI" id="CHEBI:57856"/>
        <dbReference type="ChEBI" id="CHEBI:59789"/>
        <dbReference type="ChEBI" id="CHEBI:90615"/>
        <dbReference type="ChEBI" id="CHEBI:90616"/>
        <dbReference type="EC" id="2.1.1.72"/>
    </reaction>
</comment>
<gene>
    <name evidence="8" type="ORF">MOVI_7230</name>
</gene>
<name>A0A014L5R7_9BACT</name>
<sequence>MTKKEAMTNLWVYDMLKEAGLKDFTHAEGSNIKEINDALSTASKWETGYHGRPDYVAVVDDFLIVIENKARIDKHIKRDDRNLIASDTNSITKYAVNGALYYGKHLAEKTSYKKIIAIGVSGNEKNHKITPLFVDERGEYKELNDLATFISFNVDNIKEYYKKEILKIPTNNELKTEELLKVARDLHEDLRNYGNLQDNHKPLIVSGILLALSEIEHKNFDISDLNGDTIRTDGQKIYKAIEDNLKRADVRPEVKRDKLLNQFNIIRDNNKINEKDANLGKTPLRYFTETLHKEIFRNIKYNSSSEDYIGRFYGEFMSYSGGDGQSLGIILTPKHITELFCDLLDIKPTDKVLDPCCGTGGFLIAAMHKMLLKTEDEEERNKIRRDRLFGIELQDYMFAIATTNMILRGDGKSNLENQDFLKQNPSKIQVNKSCTIGMMNPPYSQGSNKNPDLYEINFVNRLLESMVIGAKIAVIVPQSTFTGKTRHEQDLKTKILKNHTLEGVITLNKDTFYGVGTNTCIGIFTAWTSHSKTKKVKFINFEDDGYIVRKHIGLMDDGSAKDKKQHLLDVWNDQIEAPTKFCVKTTIEDTDEWLHSFYYFNDEIPSNEDFEKTIADYLTFQVNMITHGRGYLFGLNREIKQEKKQALKIAKDGGKYV</sequence>
<evidence type="ECO:0000313" key="8">
    <source>
        <dbReference type="EMBL" id="EXU60799.1"/>
    </source>
</evidence>
<dbReference type="GO" id="GO:0009307">
    <property type="term" value="P:DNA restriction-modification system"/>
    <property type="evidence" value="ECO:0007669"/>
    <property type="project" value="UniProtKB-KW"/>
</dbReference>
<proteinExistence type="predicted"/>
<evidence type="ECO:0000313" key="9">
    <source>
        <dbReference type="Proteomes" id="UP000020977"/>
    </source>
</evidence>
<dbReference type="PANTHER" id="PTHR42933">
    <property type="entry name" value="SLR6095 PROTEIN"/>
    <property type="match status" value="1"/>
</dbReference>
<evidence type="ECO:0000256" key="1">
    <source>
        <dbReference type="ARBA" id="ARBA00011900"/>
    </source>
</evidence>
<keyword evidence="4" id="KW-0949">S-adenosyl-L-methionine</keyword>
<reference evidence="8 9" key="1">
    <citation type="submission" date="2014-03" db="EMBL/GenBank/DDBJ databases">
        <title>Genome sequence of Mycoplasma ovipneumoniae strain 14811.</title>
        <authorList>
            <person name="Sirand-Pugnet P."/>
            <person name="Breton M."/>
            <person name="Dordet-Frisoni E."/>
            <person name="Baranowski E."/>
            <person name="Barre A."/>
            <person name="Couture C."/>
            <person name="Dupuy V."/>
            <person name="Gaurivaud P."/>
            <person name="Jacob D."/>
            <person name="Lemaitre C."/>
            <person name="Manso-Silvan L."/>
            <person name="Nikolski M."/>
            <person name="Nouvel L.-X."/>
            <person name="Poumarat F."/>
            <person name="Tardy F."/>
            <person name="Thebault P."/>
            <person name="Theil S."/>
            <person name="Citti C."/>
            <person name="Thiaucourt F."/>
            <person name="Blanchard A."/>
        </authorList>
    </citation>
    <scope>NUCLEOTIDE SEQUENCE [LARGE SCALE GENOMIC DNA]</scope>
    <source>
        <strain evidence="8 9">14811</strain>
    </source>
</reference>
<evidence type="ECO:0000256" key="4">
    <source>
        <dbReference type="ARBA" id="ARBA00022691"/>
    </source>
</evidence>
<dbReference type="GO" id="GO:0008170">
    <property type="term" value="F:N-methyltransferase activity"/>
    <property type="evidence" value="ECO:0007669"/>
    <property type="project" value="InterPro"/>
</dbReference>
<evidence type="ECO:0000256" key="2">
    <source>
        <dbReference type="ARBA" id="ARBA00022603"/>
    </source>
</evidence>
<comment type="caution">
    <text evidence="8">The sequence shown here is derived from an EMBL/GenBank/DDBJ whole genome shotgun (WGS) entry which is preliminary data.</text>
</comment>